<feature type="region of interest" description="Disordered" evidence="6">
    <location>
        <begin position="376"/>
        <end position="439"/>
    </location>
</feature>
<feature type="region of interest" description="Disordered" evidence="6">
    <location>
        <begin position="154"/>
        <end position="358"/>
    </location>
</feature>
<organism evidence="8 9">
    <name type="scientific">Monoraphidium neglectum</name>
    <dbReference type="NCBI Taxonomy" id="145388"/>
    <lineage>
        <taxon>Eukaryota</taxon>
        <taxon>Viridiplantae</taxon>
        <taxon>Chlorophyta</taxon>
        <taxon>core chlorophytes</taxon>
        <taxon>Chlorophyceae</taxon>
        <taxon>CS clade</taxon>
        <taxon>Sphaeropleales</taxon>
        <taxon>Selenastraceae</taxon>
        <taxon>Monoraphidium</taxon>
    </lineage>
</organism>
<feature type="compositionally biased region" description="Low complexity" evidence="6">
    <location>
        <begin position="714"/>
        <end position="725"/>
    </location>
</feature>
<feature type="compositionally biased region" description="Acidic residues" evidence="6">
    <location>
        <begin position="43"/>
        <end position="59"/>
    </location>
</feature>
<evidence type="ECO:0000256" key="1">
    <source>
        <dbReference type="ARBA" id="ARBA00022527"/>
    </source>
</evidence>
<feature type="compositionally biased region" description="Low complexity" evidence="6">
    <location>
        <begin position="663"/>
        <end position="676"/>
    </location>
</feature>
<dbReference type="PROSITE" id="PS50011">
    <property type="entry name" value="PROTEIN_KINASE_DOM"/>
    <property type="match status" value="1"/>
</dbReference>
<dbReference type="STRING" id="145388.A0A0D2JGM7"/>
<feature type="compositionally biased region" description="Pro residues" evidence="6">
    <location>
        <begin position="499"/>
        <end position="508"/>
    </location>
</feature>
<feature type="compositionally biased region" description="Gly residues" evidence="6">
    <location>
        <begin position="322"/>
        <end position="358"/>
    </location>
</feature>
<evidence type="ECO:0000259" key="7">
    <source>
        <dbReference type="PROSITE" id="PS50011"/>
    </source>
</evidence>
<dbReference type="InterPro" id="IPR000719">
    <property type="entry name" value="Prot_kinase_dom"/>
</dbReference>
<keyword evidence="1" id="KW-0723">Serine/threonine-protein kinase</keyword>
<feature type="compositionally biased region" description="Gly residues" evidence="6">
    <location>
        <begin position="403"/>
        <end position="414"/>
    </location>
</feature>
<feature type="compositionally biased region" description="Gly residues" evidence="6">
    <location>
        <begin position="481"/>
        <end position="491"/>
    </location>
</feature>
<feature type="compositionally biased region" description="Low complexity" evidence="6">
    <location>
        <begin position="744"/>
        <end position="761"/>
    </location>
</feature>
<dbReference type="AlphaFoldDB" id="A0A0D2JGM7"/>
<keyword evidence="2" id="KW-0808">Transferase</keyword>
<dbReference type="EMBL" id="KK102144">
    <property type="protein sequence ID" value="KIY98552.1"/>
    <property type="molecule type" value="Genomic_DNA"/>
</dbReference>
<keyword evidence="3" id="KW-0547">Nucleotide-binding</keyword>
<proteinExistence type="predicted"/>
<dbReference type="RefSeq" id="XP_013897572.1">
    <property type="nucleotide sequence ID" value="XM_014042118.1"/>
</dbReference>
<dbReference type="InterPro" id="IPR050494">
    <property type="entry name" value="Ser_Thr_dual-spec_kinase"/>
</dbReference>
<dbReference type="Proteomes" id="UP000054498">
    <property type="component" value="Unassembled WGS sequence"/>
</dbReference>
<evidence type="ECO:0000256" key="6">
    <source>
        <dbReference type="SAM" id="MobiDB-lite"/>
    </source>
</evidence>
<reference evidence="8 9" key="1">
    <citation type="journal article" date="2013" name="BMC Genomics">
        <title>Reconstruction of the lipid metabolism for the microalga Monoraphidium neglectum from its genome sequence reveals characteristics suitable for biofuel production.</title>
        <authorList>
            <person name="Bogen C."/>
            <person name="Al-Dilaimi A."/>
            <person name="Albersmeier A."/>
            <person name="Wichmann J."/>
            <person name="Grundmann M."/>
            <person name="Rupp O."/>
            <person name="Lauersen K.J."/>
            <person name="Blifernez-Klassen O."/>
            <person name="Kalinowski J."/>
            <person name="Goesmann A."/>
            <person name="Mussgnug J.H."/>
            <person name="Kruse O."/>
        </authorList>
    </citation>
    <scope>NUCLEOTIDE SEQUENCE [LARGE SCALE GENOMIC DNA]</scope>
    <source>
        <strain evidence="8 9">SAG 48.87</strain>
    </source>
</reference>
<evidence type="ECO:0000313" key="9">
    <source>
        <dbReference type="Proteomes" id="UP000054498"/>
    </source>
</evidence>
<name>A0A0D2JGM7_9CHLO</name>
<dbReference type="GO" id="GO:0004674">
    <property type="term" value="F:protein serine/threonine kinase activity"/>
    <property type="evidence" value="ECO:0007669"/>
    <property type="project" value="UniProtKB-KW"/>
</dbReference>
<feature type="domain" description="Protein kinase" evidence="7">
    <location>
        <begin position="1000"/>
        <end position="1076"/>
    </location>
</feature>
<dbReference type="Gene3D" id="3.30.200.20">
    <property type="entry name" value="Phosphorylase Kinase, domain 1"/>
    <property type="match status" value="1"/>
</dbReference>
<dbReference type="GeneID" id="25742284"/>
<evidence type="ECO:0000256" key="5">
    <source>
        <dbReference type="ARBA" id="ARBA00022840"/>
    </source>
</evidence>
<evidence type="ECO:0000256" key="3">
    <source>
        <dbReference type="ARBA" id="ARBA00022741"/>
    </source>
</evidence>
<dbReference type="SUPFAM" id="SSF56112">
    <property type="entry name" value="Protein kinase-like (PK-like)"/>
    <property type="match status" value="1"/>
</dbReference>
<dbReference type="OrthoDB" id="1725580at2759"/>
<evidence type="ECO:0000313" key="8">
    <source>
        <dbReference type="EMBL" id="KIY98552.1"/>
    </source>
</evidence>
<feature type="compositionally biased region" description="Polar residues" evidence="6">
    <location>
        <begin position="269"/>
        <end position="282"/>
    </location>
</feature>
<feature type="compositionally biased region" description="Gly residues" evidence="6">
    <location>
        <begin position="880"/>
        <end position="905"/>
    </location>
</feature>
<feature type="region of interest" description="Disordered" evidence="6">
    <location>
        <begin position="663"/>
        <end position="938"/>
    </location>
</feature>
<keyword evidence="9" id="KW-1185">Reference proteome</keyword>
<dbReference type="GO" id="GO:0005524">
    <property type="term" value="F:ATP binding"/>
    <property type="evidence" value="ECO:0007669"/>
    <property type="project" value="UniProtKB-KW"/>
</dbReference>
<dbReference type="KEGG" id="mng:MNEG_9409"/>
<evidence type="ECO:0000256" key="4">
    <source>
        <dbReference type="ARBA" id="ARBA00022777"/>
    </source>
</evidence>
<feature type="compositionally biased region" description="Basic and acidic residues" evidence="6">
    <location>
        <begin position="70"/>
        <end position="81"/>
    </location>
</feature>
<feature type="compositionally biased region" description="Low complexity" evidence="6">
    <location>
        <begin position="538"/>
        <end position="551"/>
    </location>
</feature>
<feature type="region of interest" description="Disordered" evidence="6">
    <location>
        <begin position="481"/>
        <end position="633"/>
    </location>
</feature>
<feature type="compositionally biased region" description="Polar residues" evidence="6">
    <location>
        <begin position="857"/>
        <end position="866"/>
    </location>
</feature>
<feature type="compositionally biased region" description="Polar residues" evidence="6">
    <location>
        <begin position="679"/>
        <end position="702"/>
    </location>
</feature>
<dbReference type="PANTHER" id="PTHR24058:SF124">
    <property type="entry name" value="PROTEIN KINASE SUPERFAMILY PROTEIN"/>
    <property type="match status" value="1"/>
</dbReference>
<gene>
    <name evidence="8" type="ORF">MNEG_9409</name>
</gene>
<accession>A0A0D2JGM7</accession>
<feature type="compositionally biased region" description="Low complexity" evidence="6">
    <location>
        <begin position="176"/>
        <end position="227"/>
    </location>
</feature>
<feature type="compositionally biased region" description="Gly residues" evidence="6">
    <location>
        <begin position="511"/>
        <end position="527"/>
    </location>
</feature>
<sequence>MAGEEEQYADQTLGQVLSFLQAHFPDAAEAVLKQLNQDLQGPQEEEEGGELADEEDGEPGADGASSSSGRGEHDGEHRAKSAEAVVTRDDEDLLKQAEEAPLRRWQSAEATLTRRLSGSTRLYEDPDVDEYEGYDDVGYWRREVSRQDEFAAQHLERGQDDESSVDILRGLGLQGTGASSSGGATPASASTPGAGSPPGDGSRSPSSSASLSSPGALPCVRGPGDADAAGDDGGGGASTGAPAADSGGGGEEAAWDEGPAGITFAEPVTTPTKDPSRRSSASEAKPGLSRVESLSNSFIDELDSDFEGGAANWGEEDAGAPGAAGGGGRGGSFSGGAKRGGAEGLGDGGGGGGSSGGGVVMLEAVITDAEIEFALPPPPAKSFAPRGSSNSGEADASREQAGAAGGDGGGGPGAGAPAPARGDAPAGGGGSGSSGDLPGIFDIALRMAAGSRASSLDVLHGSVLGGTSDVGSERGFVLGLGGGGGAAGQGAGDHHSSPPGGPAAPRPSPLGLGGGRGSGGSGLGDSGEGSSWMGPLQSESSASAFGSAAAQAGGGFSFPVTPPTHEEEEVHEARAERVFSTWASSHSRTAEEAPDLGPGPGPGHGPGGAGGASDDEDGSHHGKHGGGGAVLPFCTAALDTGAPLRQGSSASAHQLDTWWEGPASASAAAAAAAAEATRSKSLVSHQLSPSQSRRATGSSCDSSMAVVAPPLPLPLQRQQQQQQQQAVEGRADGRPPQLPPPPSHQQQQQQQQQQEHPVQGPGSAGGSPGQPQRVQGSSSAGRSSSQQLQAQGPGSASGSPGLQQGARQRQQQQQQQQQQQASPSAGGAARRPPVSLARPLFVSEEEDTFCTPAASGAGSSTQHSCQAASDAGRAGASGSPAGGGADDGSVSGGGRAGGGSGGVGAARGEDEEGSLGDPQGAVLSPAARSASDRATDITDTPGARYVVDESGNLLYEYDPAYIDAKYEVFDLRVVHRRRRTGFEDSKEFPIRRNDLIAGRYQVMDFLGSAAFSQAVQALDVATGGLVCLKIIKNNKDYFDQSLDEIKLLRYVNGHDPNDEHHIVRLYDFFYYKVTGA</sequence>
<keyword evidence="4 8" id="KW-0418">Kinase</keyword>
<dbReference type="PANTHER" id="PTHR24058">
    <property type="entry name" value="DUAL SPECIFICITY PROTEIN KINASE"/>
    <property type="match status" value="1"/>
</dbReference>
<protein>
    <submittedName>
        <fullName evidence="8">Dual specificity protein kinase pom1</fullName>
    </submittedName>
</protein>
<feature type="compositionally biased region" description="Low complexity" evidence="6">
    <location>
        <begin position="769"/>
        <end position="833"/>
    </location>
</feature>
<feature type="compositionally biased region" description="Low complexity" evidence="6">
    <location>
        <begin position="415"/>
        <end position="424"/>
    </location>
</feature>
<evidence type="ECO:0000256" key="2">
    <source>
        <dbReference type="ARBA" id="ARBA00022679"/>
    </source>
</evidence>
<dbReference type="InterPro" id="IPR011009">
    <property type="entry name" value="Kinase-like_dom_sf"/>
</dbReference>
<feature type="compositionally biased region" description="Low complexity" evidence="6">
    <location>
        <begin position="867"/>
        <end position="879"/>
    </location>
</feature>
<feature type="region of interest" description="Disordered" evidence="6">
    <location>
        <begin position="33"/>
        <end position="91"/>
    </location>
</feature>
<keyword evidence="5" id="KW-0067">ATP-binding</keyword>